<reference evidence="5" key="1">
    <citation type="submission" date="2017-09" db="EMBL/GenBank/DDBJ databases">
        <title>Depth-based differentiation of microbial function through sediment-hosted aquifers and enrichment of novel symbionts in the deep terrestrial subsurface.</title>
        <authorList>
            <person name="Probst A.J."/>
            <person name="Ladd B."/>
            <person name="Jarett J.K."/>
            <person name="Geller-Mcgrath D.E."/>
            <person name="Sieber C.M.K."/>
            <person name="Emerson J.B."/>
            <person name="Anantharaman K."/>
            <person name="Thomas B.C."/>
            <person name="Malmstrom R."/>
            <person name="Stieglmeier M."/>
            <person name="Klingl A."/>
            <person name="Woyke T."/>
            <person name="Ryan C.M."/>
            <person name="Banfield J.F."/>
        </authorList>
    </citation>
    <scope>NUCLEOTIDE SEQUENCE [LARGE SCALE GENOMIC DNA]</scope>
</reference>
<proteinExistence type="inferred from homology"/>
<dbReference type="GO" id="GO:0046872">
    <property type="term" value="F:metal ion binding"/>
    <property type="evidence" value="ECO:0007669"/>
    <property type="project" value="UniProtKB-KW"/>
</dbReference>
<evidence type="ECO:0000256" key="3">
    <source>
        <dbReference type="PIRSR" id="PIRSR602678-1"/>
    </source>
</evidence>
<organism evidence="4 5">
    <name type="scientific">Candidatus Nealsonbacteria bacterium CG_4_10_14_0_2_um_filter_40_15</name>
    <dbReference type="NCBI Taxonomy" id="1974682"/>
    <lineage>
        <taxon>Bacteria</taxon>
        <taxon>Candidatus Nealsoniibacteriota</taxon>
    </lineage>
</organism>
<dbReference type="Pfam" id="PF01784">
    <property type="entry name" value="DUF34_NIF3"/>
    <property type="match status" value="1"/>
</dbReference>
<dbReference type="Gene3D" id="3.40.1390.30">
    <property type="entry name" value="NIF3 (NGG1p interacting factor 3)-like"/>
    <property type="match status" value="2"/>
</dbReference>
<sequence length="106" mass="11536">DIVKKLTSNLKAKCTPLLFGSDKIKALAVCSGGGGYKSFYDALNEKVDLYLTGDTIEVYNSAKDAKFNVIFAGHYATEILGVKALMPLIEKRFKVKAVFIDDPTGL</sequence>
<evidence type="ECO:0008006" key="6">
    <source>
        <dbReference type="Google" id="ProtNLM"/>
    </source>
</evidence>
<dbReference type="SUPFAM" id="SSF102705">
    <property type="entry name" value="NIF3 (NGG1p interacting factor 3)-like"/>
    <property type="match status" value="1"/>
</dbReference>
<evidence type="ECO:0000256" key="2">
    <source>
        <dbReference type="ARBA" id="ARBA00022723"/>
    </source>
</evidence>
<accession>A0A2M7UU62</accession>
<comment type="similarity">
    <text evidence="1">Belongs to the GTP cyclohydrolase I type 2/NIF3 family.</text>
</comment>
<evidence type="ECO:0000313" key="5">
    <source>
        <dbReference type="Proteomes" id="UP000229166"/>
    </source>
</evidence>
<comment type="caution">
    <text evidence="4">The sequence shown here is derived from an EMBL/GenBank/DDBJ whole genome shotgun (WGS) entry which is preliminary data.</text>
</comment>
<dbReference type="AlphaFoldDB" id="A0A2M7UU62"/>
<dbReference type="InterPro" id="IPR036069">
    <property type="entry name" value="DUF34/NIF3_sf"/>
</dbReference>
<dbReference type="PANTHER" id="PTHR13799:SF14">
    <property type="entry name" value="GTP CYCLOHYDROLASE 1 TYPE 2 HOMOLOG"/>
    <property type="match status" value="1"/>
</dbReference>
<feature type="binding site" evidence="3">
    <location>
        <position position="78"/>
    </location>
    <ligand>
        <name>a divalent metal cation</name>
        <dbReference type="ChEBI" id="CHEBI:60240"/>
        <label>1</label>
    </ligand>
</feature>
<feature type="non-terminal residue" evidence="4">
    <location>
        <position position="1"/>
    </location>
</feature>
<evidence type="ECO:0000313" key="4">
    <source>
        <dbReference type="EMBL" id="PIZ87055.1"/>
    </source>
</evidence>
<name>A0A2M7UU62_9BACT</name>
<dbReference type="EMBL" id="PFOZ01000040">
    <property type="protein sequence ID" value="PIZ87055.1"/>
    <property type="molecule type" value="Genomic_DNA"/>
</dbReference>
<dbReference type="InterPro" id="IPR002678">
    <property type="entry name" value="DUF34/NIF3"/>
</dbReference>
<protein>
    <recommendedName>
        <fullName evidence="6">Nif3-like dinuclear metal center hexameric protein</fullName>
    </recommendedName>
</protein>
<feature type="binding site" evidence="3">
    <location>
        <position position="74"/>
    </location>
    <ligand>
        <name>a divalent metal cation</name>
        <dbReference type="ChEBI" id="CHEBI:60240"/>
        <label>1</label>
    </ligand>
</feature>
<gene>
    <name evidence="4" type="ORF">COX92_02055</name>
</gene>
<keyword evidence="2 3" id="KW-0479">Metal-binding</keyword>
<evidence type="ECO:0000256" key="1">
    <source>
        <dbReference type="ARBA" id="ARBA00006964"/>
    </source>
</evidence>
<dbReference type="PANTHER" id="PTHR13799">
    <property type="entry name" value="NGG1 INTERACTING FACTOR 3"/>
    <property type="match status" value="1"/>
</dbReference>
<dbReference type="GO" id="GO:0005737">
    <property type="term" value="C:cytoplasm"/>
    <property type="evidence" value="ECO:0007669"/>
    <property type="project" value="TreeGrafter"/>
</dbReference>
<dbReference type="Proteomes" id="UP000229166">
    <property type="component" value="Unassembled WGS sequence"/>
</dbReference>